<organism evidence="2 3">
    <name type="scientific">Altererythrobacter rubellus</name>
    <dbReference type="NCBI Taxonomy" id="2173831"/>
    <lineage>
        <taxon>Bacteria</taxon>
        <taxon>Pseudomonadati</taxon>
        <taxon>Pseudomonadota</taxon>
        <taxon>Alphaproteobacteria</taxon>
        <taxon>Sphingomonadales</taxon>
        <taxon>Erythrobacteraceae</taxon>
        <taxon>Altererythrobacter</taxon>
    </lineage>
</organism>
<keyword evidence="3" id="KW-1185">Reference proteome</keyword>
<feature type="chain" id="PRO_5040823758" description="Peptidase S1" evidence="1">
    <location>
        <begin position="24"/>
        <end position="154"/>
    </location>
</feature>
<evidence type="ECO:0000313" key="3">
    <source>
        <dbReference type="Proteomes" id="UP001231445"/>
    </source>
</evidence>
<proteinExistence type="predicted"/>
<gene>
    <name evidence="2" type="ORF">QQX03_00615</name>
</gene>
<protein>
    <recommendedName>
        <fullName evidence="4">Peptidase S1</fullName>
    </recommendedName>
</protein>
<dbReference type="EMBL" id="CP127221">
    <property type="protein sequence ID" value="WIW95645.1"/>
    <property type="molecule type" value="Genomic_DNA"/>
</dbReference>
<dbReference type="KEGG" id="arue:QQX03_00615"/>
<reference evidence="2 3" key="1">
    <citation type="submission" date="2023-06" db="EMBL/GenBank/DDBJ databases">
        <title>Altererythrobacter rubellus NBRC 112769 genome.</title>
        <authorList>
            <person name="Zhang K."/>
        </authorList>
    </citation>
    <scope>NUCLEOTIDE SEQUENCE [LARGE SCALE GENOMIC DNA]</scope>
    <source>
        <strain evidence="2 3">NBRC 112769</strain>
    </source>
</reference>
<evidence type="ECO:0008006" key="4">
    <source>
        <dbReference type="Google" id="ProtNLM"/>
    </source>
</evidence>
<keyword evidence="1" id="KW-0732">Signal</keyword>
<sequence length="154" mass="16428">MKIRQITFSAGIIALILSSATSAQEVTQNPSFGSTSLDAGFRPDPYTVNLRSGGNIDAKDLGGDCAGWIADAPDYRLIYKAGALPLIITVESDVDTTLIINTPNGNWLCDDDGGGDLDPEVKLSKPQSGQYDIWVGTYNNSSVEPAILKFSEVE</sequence>
<accession>A0A9Y2B9T7</accession>
<evidence type="ECO:0000313" key="2">
    <source>
        <dbReference type="EMBL" id="WIW95645.1"/>
    </source>
</evidence>
<feature type="signal peptide" evidence="1">
    <location>
        <begin position="1"/>
        <end position="23"/>
    </location>
</feature>
<dbReference type="AlphaFoldDB" id="A0A9Y2B9T7"/>
<dbReference type="RefSeq" id="WP_285975960.1">
    <property type="nucleotide sequence ID" value="NZ_CP127221.1"/>
</dbReference>
<dbReference type="Proteomes" id="UP001231445">
    <property type="component" value="Chromosome"/>
</dbReference>
<name>A0A9Y2B9T7_9SPHN</name>
<evidence type="ECO:0000256" key="1">
    <source>
        <dbReference type="SAM" id="SignalP"/>
    </source>
</evidence>